<dbReference type="Proteomes" id="UP000694892">
    <property type="component" value="Chromosome 1L"/>
</dbReference>
<organism evidence="2 3">
    <name type="scientific">Xenopus laevis</name>
    <name type="common">African clawed frog</name>
    <dbReference type="NCBI Taxonomy" id="8355"/>
    <lineage>
        <taxon>Eukaryota</taxon>
        <taxon>Metazoa</taxon>
        <taxon>Chordata</taxon>
        <taxon>Craniata</taxon>
        <taxon>Vertebrata</taxon>
        <taxon>Euteleostomi</taxon>
        <taxon>Amphibia</taxon>
        <taxon>Batrachia</taxon>
        <taxon>Anura</taxon>
        <taxon>Pipoidea</taxon>
        <taxon>Pipidae</taxon>
        <taxon>Xenopodinae</taxon>
        <taxon>Xenopus</taxon>
        <taxon>Xenopus</taxon>
    </lineage>
</organism>
<gene>
    <name evidence="2" type="ORF">XELAEV_18006259mg</name>
</gene>
<dbReference type="AlphaFoldDB" id="A0A974DZU0"/>
<evidence type="ECO:0000313" key="3">
    <source>
        <dbReference type="Proteomes" id="UP000694892"/>
    </source>
</evidence>
<evidence type="ECO:0000256" key="1">
    <source>
        <dbReference type="SAM" id="MobiDB-lite"/>
    </source>
</evidence>
<feature type="region of interest" description="Disordered" evidence="1">
    <location>
        <begin position="1"/>
        <end position="23"/>
    </location>
</feature>
<protein>
    <submittedName>
        <fullName evidence="2">Uncharacterized protein</fullName>
    </submittedName>
</protein>
<reference evidence="3" key="1">
    <citation type="journal article" date="2016" name="Nature">
        <title>Genome evolution in the allotetraploid frog Xenopus laevis.</title>
        <authorList>
            <person name="Session A.M."/>
            <person name="Uno Y."/>
            <person name="Kwon T."/>
            <person name="Chapman J.A."/>
            <person name="Toyoda A."/>
            <person name="Takahashi S."/>
            <person name="Fukui A."/>
            <person name="Hikosaka A."/>
            <person name="Suzuki A."/>
            <person name="Kondo M."/>
            <person name="van Heeringen S.J."/>
            <person name="Quigley I."/>
            <person name="Heinz S."/>
            <person name="Ogino H."/>
            <person name="Ochi H."/>
            <person name="Hellsten U."/>
            <person name="Lyons J.B."/>
            <person name="Simakov O."/>
            <person name="Putnam N."/>
            <person name="Stites J."/>
            <person name="Kuroki Y."/>
            <person name="Tanaka T."/>
            <person name="Michiue T."/>
            <person name="Watanabe M."/>
            <person name="Bogdanovic O."/>
            <person name="Lister R."/>
            <person name="Georgiou G."/>
            <person name="Paranjpe S.S."/>
            <person name="van Kruijsbergen I."/>
            <person name="Shu S."/>
            <person name="Carlson J."/>
            <person name="Kinoshita T."/>
            <person name="Ohta Y."/>
            <person name="Mawaribuchi S."/>
            <person name="Jenkins J."/>
            <person name="Grimwood J."/>
            <person name="Schmutz J."/>
            <person name="Mitros T."/>
            <person name="Mozaffari S.V."/>
            <person name="Suzuki Y."/>
            <person name="Haramoto Y."/>
            <person name="Yamamoto T.S."/>
            <person name="Takagi C."/>
            <person name="Heald R."/>
            <person name="Miller K."/>
            <person name="Haudenschild C."/>
            <person name="Kitzman J."/>
            <person name="Nakayama T."/>
            <person name="Izutsu Y."/>
            <person name="Robert J."/>
            <person name="Fortriede J."/>
            <person name="Burns K."/>
            <person name="Lotay V."/>
            <person name="Karimi K."/>
            <person name="Yasuoka Y."/>
            <person name="Dichmann D.S."/>
            <person name="Flajnik M.F."/>
            <person name="Houston D.W."/>
            <person name="Shendure J."/>
            <person name="DuPasquier L."/>
            <person name="Vize P.D."/>
            <person name="Zorn A.M."/>
            <person name="Ito M."/>
            <person name="Marcotte E.M."/>
            <person name="Wallingford J.B."/>
            <person name="Ito Y."/>
            <person name="Asashima M."/>
            <person name="Ueno N."/>
            <person name="Matsuda Y."/>
            <person name="Veenstra G.J."/>
            <person name="Fujiyama A."/>
            <person name="Harland R.M."/>
            <person name="Taira M."/>
            <person name="Rokhsar D.S."/>
        </authorList>
    </citation>
    <scope>NUCLEOTIDE SEQUENCE [LARGE SCALE GENOMIC DNA]</scope>
    <source>
        <strain evidence="3">J</strain>
    </source>
</reference>
<name>A0A974DZU0_XENLA</name>
<proteinExistence type="predicted"/>
<accession>A0A974DZU0</accession>
<evidence type="ECO:0000313" key="2">
    <source>
        <dbReference type="EMBL" id="OCU00481.1"/>
    </source>
</evidence>
<sequence>MRRNSFSEKLFGRGGQSDTDGINPAGLMYWGIEEVKPKWRVGDLIKSERVAKKTRPETEQEGESAHHLGYHYSEMWICAVETLKPLRKSEDETRQAVTSLENAWDCASWSERGQFTN</sequence>
<dbReference type="EMBL" id="CM004466">
    <property type="protein sequence ID" value="OCU00481.1"/>
    <property type="molecule type" value="Genomic_DNA"/>
</dbReference>